<comment type="caution">
    <text evidence="1">The sequence shown here is derived from an EMBL/GenBank/DDBJ whole genome shotgun (WGS) entry which is preliminary data.</text>
</comment>
<organism evidence="1 2">
    <name type="scientific">Irpex rosettiformis</name>
    <dbReference type="NCBI Taxonomy" id="378272"/>
    <lineage>
        <taxon>Eukaryota</taxon>
        <taxon>Fungi</taxon>
        <taxon>Dikarya</taxon>
        <taxon>Basidiomycota</taxon>
        <taxon>Agaricomycotina</taxon>
        <taxon>Agaricomycetes</taxon>
        <taxon>Polyporales</taxon>
        <taxon>Irpicaceae</taxon>
        <taxon>Irpex</taxon>
    </lineage>
</organism>
<name>A0ACB8U6K5_9APHY</name>
<evidence type="ECO:0000313" key="1">
    <source>
        <dbReference type="EMBL" id="KAI0089590.1"/>
    </source>
</evidence>
<keyword evidence="2" id="KW-1185">Reference proteome</keyword>
<accession>A0ACB8U6K5</accession>
<proteinExistence type="predicted"/>
<evidence type="ECO:0000313" key="2">
    <source>
        <dbReference type="Proteomes" id="UP001055072"/>
    </source>
</evidence>
<dbReference type="EMBL" id="MU274910">
    <property type="protein sequence ID" value="KAI0089590.1"/>
    <property type="molecule type" value="Genomic_DNA"/>
</dbReference>
<sequence>MSRRSDRIKKLSEDNKKTLDSTRNRQHGVQVGNDSRGRGGDQVAVSTSVETTTSVDGIVKAARLKLTSRRRGKLHQILDMPLDVIMEICLSLQTKDILHLSRLSKAFRALFTSRTTQFIWRAARHNVPGLPPLPNDLTELAYANLLFDPHCHKCLIKNCSSVYWGCRVRLCKKCYDKLAICSDYYGCKFYHLFDATTKKLLKDHHLVDASVPLLCQLPDGTKVQYIPLLDSFVLAWKATPEADRKKFFEESQRSTSAIDKTVPALIEWHDSFKSARANELVDIRKARQTAIIQHLKDDDWGPELEYMVDSTFEWEFNNLPEVRKTQELTPRIWKNIQPRIVELMAKIRPHRLHRDHIRALYDRLTATAKVLKENLAESHDYELALRELVLCSRRFYDIISQGDSEFNAEGLRSTLEALALRHIEKRERKAKQALATLIREETGLKESADPFSLAIGSHFSCNDCHRVFTYRNAIRHNCLTSSQNRPDKQKWMSDAYLSAARDWLASHTRYRAPWSAEIYRHQFKKIAKVIELCGFDLNTATIEDLDKDVNLRIICTNHLRRGKYIPIMNWKTAAYQPRHSGCDDENPSFEIASEEYKAAVKNSEIEHFSKPHRLEAAKYCCARCSVKFLERQSKEAVFAHLKEEHGVMQAMKSDFIDEHEDDPVISPVYLIPQRCKGSNWPGDRHALRYLEYPGSNGSYLITYWPIVETVTTS</sequence>
<dbReference type="Proteomes" id="UP001055072">
    <property type="component" value="Unassembled WGS sequence"/>
</dbReference>
<reference evidence="1" key="1">
    <citation type="journal article" date="2021" name="Environ. Microbiol.">
        <title>Gene family expansions and transcriptome signatures uncover fungal adaptations to wood decay.</title>
        <authorList>
            <person name="Hage H."/>
            <person name="Miyauchi S."/>
            <person name="Viragh M."/>
            <person name="Drula E."/>
            <person name="Min B."/>
            <person name="Chaduli D."/>
            <person name="Navarro D."/>
            <person name="Favel A."/>
            <person name="Norest M."/>
            <person name="Lesage-Meessen L."/>
            <person name="Balint B."/>
            <person name="Merenyi Z."/>
            <person name="de Eugenio L."/>
            <person name="Morin E."/>
            <person name="Martinez A.T."/>
            <person name="Baldrian P."/>
            <person name="Stursova M."/>
            <person name="Martinez M.J."/>
            <person name="Novotny C."/>
            <person name="Magnuson J.K."/>
            <person name="Spatafora J.W."/>
            <person name="Maurice S."/>
            <person name="Pangilinan J."/>
            <person name="Andreopoulos W."/>
            <person name="LaButti K."/>
            <person name="Hundley H."/>
            <person name="Na H."/>
            <person name="Kuo A."/>
            <person name="Barry K."/>
            <person name="Lipzen A."/>
            <person name="Henrissat B."/>
            <person name="Riley R."/>
            <person name="Ahrendt S."/>
            <person name="Nagy L.G."/>
            <person name="Grigoriev I.V."/>
            <person name="Martin F."/>
            <person name="Rosso M.N."/>
        </authorList>
    </citation>
    <scope>NUCLEOTIDE SEQUENCE</scope>
    <source>
        <strain evidence="1">CBS 384.51</strain>
    </source>
</reference>
<protein>
    <submittedName>
        <fullName evidence="1">Uncharacterized protein</fullName>
    </submittedName>
</protein>
<gene>
    <name evidence="1" type="ORF">BDY19DRAFT_943117</name>
</gene>